<dbReference type="InterPro" id="IPR027417">
    <property type="entry name" value="P-loop_NTPase"/>
</dbReference>
<sequence>MRFIVLESSSGTGKTQMAFNLETTEACDVFYVLCTPVADRDQDVYRAFATRSNTFVECLSKDLEVLKTGSFGITTKLYEYAFIAAAVRGDDTFQGRARREQVEEALDRRKQMNGGKPFVFFLDEFPRIKASLCGHERKEREAMTR</sequence>
<protein>
    <submittedName>
        <fullName evidence="1">Uncharacterized protein</fullName>
    </submittedName>
</protein>
<dbReference type="InParanoid" id="G5A2H9"/>
<dbReference type="GeneID" id="20660444"/>
<dbReference type="Proteomes" id="UP000002640">
    <property type="component" value="Unassembled WGS sequence"/>
</dbReference>
<evidence type="ECO:0000313" key="2">
    <source>
        <dbReference type="Proteomes" id="UP000002640"/>
    </source>
</evidence>
<gene>
    <name evidence="1" type="ORF">PHYSODRAFT_521795</name>
</gene>
<keyword evidence="2" id="KW-1185">Reference proteome</keyword>
<organism evidence="1 2">
    <name type="scientific">Phytophthora sojae (strain P6497)</name>
    <name type="common">Soybean stem and root rot agent</name>
    <name type="synonym">Phytophthora megasperma f. sp. glycines</name>
    <dbReference type="NCBI Taxonomy" id="1094619"/>
    <lineage>
        <taxon>Eukaryota</taxon>
        <taxon>Sar</taxon>
        <taxon>Stramenopiles</taxon>
        <taxon>Oomycota</taxon>
        <taxon>Peronosporomycetes</taxon>
        <taxon>Peronosporales</taxon>
        <taxon>Peronosporaceae</taxon>
        <taxon>Phytophthora</taxon>
    </lineage>
</organism>
<name>G5A2H9_PHYSP</name>
<dbReference type="EMBL" id="JH159159">
    <property type="protein sequence ID" value="EGZ09870.1"/>
    <property type="molecule type" value="Genomic_DNA"/>
</dbReference>
<dbReference type="Gene3D" id="3.40.50.300">
    <property type="entry name" value="P-loop containing nucleotide triphosphate hydrolases"/>
    <property type="match status" value="1"/>
</dbReference>
<proteinExistence type="predicted"/>
<evidence type="ECO:0000313" key="1">
    <source>
        <dbReference type="EMBL" id="EGZ09870.1"/>
    </source>
</evidence>
<dbReference type="RefSeq" id="XP_009534731.1">
    <property type="nucleotide sequence ID" value="XM_009536436.1"/>
</dbReference>
<reference evidence="1 2" key="1">
    <citation type="journal article" date="2006" name="Science">
        <title>Phytophthora genome sequences uncover evolutionary origins and mechanisms of pathogenesis.</title>
        <authorList>
            <person name="Tyler B.M."/>
            <person name="Tripathy S."/>
            <person name="Zhang X."/>
            <person name="Dehal P."/>
            <person name="Jiang R.H."/>
            <person name="Aerts A."/>
            <person name="Arredondo F.D."/>
            <person name="Baxter L."/>
            <person name="Bensasson D."/>
            <person name="Beynon J.L."/>
            <person name="Chapman J."/>
            <person name="Damasceno C.M."/>
            <person name="Dorrance A.E."/>
            <person name="Dou D."/>
            <person name="Dickerman A.W."/>
            <person name="Dubchak I.L."/>
            <person name="Garbelotto M."/>
            <person name="Gijzen M."/>
            <person name="Gordon S.G."/>
            <person name="Govers F."/>
            <person name="Grunwald N.J."/>
            <person name="Huang W."/>
            <person name="Ivors K.L."/>
            <person name="Jones R.W."/>
            <person name="Kamoun S."/>
            <person name="Krampis K."/>
            <person name="Lamour K.H."/>
            <person name="Lee M.K."/>
            <person name="McDonald W.H."/>
            <person name="Medina M."/>
            <person name="Meijer H.J."/>
            <person name="Nordberg E.K."/>
            <person name="Maclean D.J."/>
            <person name="Ospina-Giraldo M.D."/>
            <person name="Morris P.F."/>
            <person name="Phuntumart V."/>
            <person name="Putnam N.H."/>
            <person name="Rash S."/>
            <person name="Rose J.K."/>
            <person name="Sakihama Y."/>
            <person name="Salamov A.A."/>
            <person name="Savidor A."/>
            <person name="Scheuring C.F."/>
            <person name="Smith B.M."/>
            <person name="Sobral B.W."/>
            <person name="Terry A."/>
            <person name="Torto-Alalibo T.A."/>
            <person name="Win J."/>
            <person name="Xu Z."/>
            <person name="Zhang H."/>
            <person name="Grigoriev I.V."/>
            <person name="Rokhsar D.S."/>
            <person name="Boore J.L."/>
        </authorList>
    </citation>
    <scope>NUCLEOTIDE SEQUENCE [LARGE SCALE GENOMIC DNA]</scope>
    <source>
        <strain evidence="1 2">P6497</strain>
    </source>
</reference>
<dbReference type="AlphaFoldDB" id="G5A2H9"/>
<dbReference type="KEGG" id="psoj:PHYSODRAFT_521795"/>
<accession>G5A2H9</accession>